<feature type="compositionally biased region" description="Basic and acidic residues" evidence="1">
    <location>
        <begin position="9"/>
        <end position="19"/>
    </location>
</feature>
<dbReference type="AlphaFoldDB" id="A0A1S4BCY6"/>
<accession>A0A1S4BCY6</accession>
<feature type="region of interest" description="Disordered" evidence="1">
    <location>
        <begin position="1"/>
        <end position="94"/>
    </location>
</feature>
<name>A0A1S4BCY6_TOBAC</name>
<organism evidence="2">
    <name type="scientific">Nicotiana tabacum</name>
    <name type="common">Common tobacco</name>
    <dbReference type="NCBI Taxonomy" id="4097"/>
    <lineage>
        <taxon>Eukaryota</taxon>
        <taxon>Viridiplantae</taxon>
        <taxon>Streptophyta</taxon>
        <taxon>Embryophyta</taxon>
        <taxon>Tracheophyta</taxon>
        <taxon>Spermatophyta</taxon>
        <taxon>Magnoliopsida</taxon>
        <taxon>eudicotyledons</taxon>
        <taxon>Gunneridae</taxon>
        <taxon>Pentapetalae</taxon>
        <taxon>asterids</taxon>
        <taxon>lamiids</taxon>
        <taxon>Solanales</taxon>
        <taxon>Solanaceae</taxon>
        <taxon>Nicotianoideae</taxon>
        <taxon>Nicotianeae</taxon>
        <taxon>Nicotiana</taxon>
    </lineage>
</organism>
<reference evidence="2" key="1">
    <citation type="submission" date="2025-08" db="UniProtKB">
        <authorList>
            <consortium name="RefSeq"/>
        </authorList>
    </citation>
    <scope>IDENTIFICATION</scope>
</reference>
<dbReference type="PaxDb" id="4097-A0A1S4BCY6"/>
<dbReference type="RefSeq" id="XP_016486727.1">
    <property type="nucleotide sequence ID" value="XM_016631241.1"/>
</dbReference>
<evidence type="ECO:0000256" key="1">
    <source>
        <dbReference type="SAM" id="MobiDB-lite"/>
    </source>
</evidence>
<evidence type="ECO:0000313" key="2">
    <source>
        <dbReference type="RefSeq" id="XP_016486727.1"/>
    </source>
</evidence>
<protein>
    <submittedName>
        <fullName evidence="2">Uncharacterized protein</fullName>
    </submittedName>
</protein>
<feature type="compositionally biased region" description="Low complexity" evidence="1">
    <location>
        <begin position="79"/>
        <end position="92"/>
    </location>
</feature>
<feature type="region of interest" description="Disordered" evidence="1">
    <location>
        <begin position="152"/>
        <end position="190"/>
    </location>
</feature>
<dbReference type="KEGG" id="nta:107806969"/>
<sequence>MVRSCGRGDISKGRGESSRGRGKGTHPLGVQSKPITKKPTTRRGRATEPLESSSYAPSREASEGYSMEVQPEAQGSDVGSEGSEPSSTPTPSALVAIDVVDDDVPYDGRGGTLKWAALRGRKKGNMGGSVRELDSLQQVSGIIAPEPSVVDSEAAAEPSTAPMPSITAGPSTGTAAVPPPSSSKPSVAVPVPASSTYPLTALTIVAHSSTPVAPQVPLSVEETLKKILNNQKTIIDTLVAYGGVIEELTK</sequence>
<gene>
    <name evidence="2" type="primary">LOC107806969</name>
</gene>
<dbReference type="OrthoDB" id="10329683at2759"/>
<feature type="compositionally biased region" description="Basic residues" evidence="1">
    <location>
        <begin position="35"/>
        <end position="44"/>
    </location>
</feature>
<proteinExistence type="predicted"/>